<evidence type="ECO:0000313" key="2">
    <source>
        <dbReference type="EMBL" id="AUR43944.1"/>
    </source>
</evidence>
<keyword evidence="1" id="KW-0812">Transmembrane</keyword>
<dbReference type="GeneID" id="43561502"/>
<keyword evidence="1" id="KW-0472">Membrane</keyword>
<protein>
    <submittedName>
        <fullName evidence="2">ATP synthase F0 subunit 8</fullName>
    </submittedName>
</protein>
<accession>A0A678SN41</accession>
<dbReference type="EMBL" id="MF991456">
    <property type="protein sequence ID" value="AUR43944.1"/>
    <property type="molecule type" value="Genomic_DNA"/>
</dbReference>
<gene>
    <name evidence="2" type="primary">ATP8</name>
</gene>
<organism evidence="2">
    <name type="scientific">Aculamprotula scripta</name>
    <name type="common">Freshwater mussel</name>
    <name type="synonym">Unio scriptus</name>
    <dbReference type="NCBI Taxonomy" id="2072973"/>
    <lineage>
        <taxon>Eukaryota</taxon>
        <taxon>Metazoa</taxon>
        <taxon>Spiralia</taxon>
        <taxon>Lophotrochozoa</taxon>
        <taxon>Mollusca</taxon>
        <taxon>Bivalvia</taxon>
        <taxon>Autobranchia</taxon>
        <taxon>Heteroconchia</taxon>
        <taxon>Palaeoheterodonta</taxon>
        <taxon>Unionida</taxon>
        <taxon>Unionoidea</taxon>
        <taxon>Unionidae</taxon>
        <taxon>Unioninae</taxon>
        <taxon>Aculamprotula</taxon>
    </lineage>
</organism>
<reference evidence="2" key="1">
    <citation type="submission" date="2017-09" db="EMBL/GenBank/DDBJ databases">
        <authorList>
            <person name="Wu X.P."/>
            <person name="Wu R.W."/>
            <person name="Wang S."/>
            <person name="Liu Y.T."/>
        </authorList>
    </citation>
    <scope>NUCLEOTIDE SEQUENCE</scope>
</reference>
<dbReference type="CTD" id="4509"/>
<geneLocation type="mitochondrion" evidence="2"/>
<proteinExistence type="predicted"/>
<feature type="transmembrane region" description="Helical" evidence="1">
    <location>
        <begin position="6"/>
        <end position="31"/>
    </location>
</feature>
<dbReference type="AlphaFoldDB" id="A0A678SN41"/>
<name>A0A678SN41_ACUSC</name>
<reference evidence="2" key="2">
    <citation type="journal article" date="2018" name="Conserv Genet Resour">
        <title>Characterization and phylogenetic analysis of the complete maternal mitochondrial genome of freshwater mussel Aculamprotula scripta (Bivalvia: Unionidae: Unioninae).</title>
        <authorList>
            <person name="Wu R.-W."/>
            <person name="Wang S."/>
            <person name="Liu Y.-T."/>
            <person name="Liu X.-J."/>
            <person name="Zhou C.-H."/>
            <person name="Ouyang S."/>
            <person name="Wu X.-P."/>
        </authorList>
    </citation>
    <scope>NUCLEOTIDE SEQUENCE</scope>
</reference>
<keyword evidence="1" id="KW-1133">Transmembrane helix</keyword>
<evidence type="ECO:0000256" key="1">
    <source>
        <dbReference type="SAM" id="Phobius"/>
    </source>
</evidence>
<keyword evidence="2" id="KW-0496">Mitochondrion</keyword>
<dbReference type="RefSeq" id="YP_009725108.1">
    <property type="nucleotide sequence ID" value="NC_045529.1"/>
</dbReference>
<sequence length="64" mass="7362">MPQLSPMSWVLVIGVFLACFICFAVVMWWMVEEKYIIVKRAGKYSSVFGSKKYMKWGFGSALSK</sequence>